<evidence type="ECO:0000256" key="3">
    <source>
        <dbReference type="ARBA" id="ARBA00022741"/>
    </source>
</evidence>
<sequence>MPEKIRIAIDGPAASGKSTTARLLAKKLGYLYIDTGAMYRAATLSVLRAGIDIHDEQAVVEHVKKIKISLKIIDGVQRTFLNGENVSGLIRTPEINQVISVISSYPGVRQVLIEQQRQLAREGGVVMDGRDIGTVVLPDAELKVFLVASLEERARRRQLDLERQGIQMDLEEIKKEIARRDELDSSRSAAPLKKAADARQLDTTHLTIKQQVEIIYQWALEKIKS</sequence>
<dbReference type="HAMAP" id="MF_00238">
    <property type="entry name" value="Cytidyl_kinase_type1"/>
    <property type="match status" value="1"/>
</dbReference>
<organism evidence="10">
    <name type="scientific">Caldithrix abyssi</name>
    <dbReference type="NCBI Taxonomy" id="187145"/>
    <lineage>
        <taxon>Bacteria</taxon>
        <taxon>Pseudomonadati</taxon>
        <taxon>Calditrichota</taxon>
        <taxon>Calditrichia</taxon>
        <taxon>Calditrichales</taxon>
        <taxon>Calditrichaceae</taxon>
        <taxon>Caldithrix</taxon>
    </lineage>
</organism>
<evidence type="ECO:0000313" key="10">
    <source>
        <dbReference type="EMBL" id="HHE55832.1"/>
    </source>
</evidence>
<dbReference type="PANTHER" id="PTHR21299">
    <property type="entry name" value="CYTIDYLATE KINASE/PANTOATE-BETA-ALANINE LIGASE"/>
    <property type="match status" value="1"/>
</dbReference>
<comment type="caution">
    <text evidence="10">The sequence shown here is derived from an EMBL/GenBank/DDBJ whole genome shotgun (WGS) entry which is preliminary data.</text>
</comment>
<evidence type="ECO:0000256" key="8">
    <source>
        <dbReference type="HAMAP-Rule" id="MF_00238"/>
    </source>
</evidence>
<name>A0A7V5H5B3_CALAY</name>
<reference evidence="10" key="1">
    <citation type="journal article" date="2020" name="mSystems">
        <title>Genome- and Community-Level Interaction Insights into Carbon Utilization and Element Cycling Functions of Hydrothermarchaeota in Hydrothermal Sediment.</title>
        <authorList>
            <person name="Zhou Z."/>
            <person name="Liu Y."/>
            <person name="Xu W."/>
            <person name="Pan J."/>
            <person name="Luo Z.H."/>
            <person name="Li M."/>
        </authorList>
    </citation>
    <scope>NUCLEOTIDE SEQUENCE [LARGE SCALE GENOMIC DNA]</scope>
    <source>
        <strain evidence="10">HyVt-76</strain>
    </source>
</reference>
<dbReference type="PANTHER" id="PTHR21299:SF2">
    <property type="entry name" value="CYTIDYLATE KINASE"/>
    <property type="match status" value="1"/>
</dbReference>
<dbReference type="InterPro" id="IPR011994">
    <property type="entry name" value="Cytidylate_kinase_dom"/>
</dbReference>
<dbReference type="NCBIfam" id="TIGR00017">
    <property type="entry name" value="cmk"/>
    <property type="match status" value="1"/>
</dbReference>
<evidence type="ECO:0000259" key="9">
    <source>
        <dbReference type="Pfam" id="PF02224"/>
    </source>
</evidence>
<dbReference type="SUPFAM" id="SSF52540">
    <property type="entry name" value="P-loop containing nucleoside triphosphate hydrolases"/>
    <property type="match status" value="1"/>
</dbReference>
<dbReference type="InterPro" id="IPR027417">
    <property type="entry name" value="P-loop_NTPase"/>
</dbReference>
<feature type="domain" description="Cytidylate kinase" evidence="9">
    <location>
        <begin position="7"/>
        <end position="217"/>
    </location>
</feature>
<keyword evidence="3 8" id="KW-0547">Nucleotide-binding</keyword>
<comment type="subcellular location">
    <subcellularLocation>
        <location evidence="8">Cytoplasm</location>
    </subcellularLocation>
</comment>
<evidence type="ECO:0000256" key="7">
    <source>
        <dbReference type="ARBA" id="ARBA00048478"/>
    </source>
</evidence>
<evidence type="ECO:0000256" key="5">
    <source>
        <dbReference type="ARBA" id="ARBA00022840"/>
    </source>
</evidence>
<dbReference type="EC" id="2.7.4.25" evidence="8"/>
<dbReference type="Gene3D" id="3.40.50.300">
    <property type="entry name" value="P-loop containing nucleotide triphosphate hydrolases"/>
    <property type="match status" value="1"/>
</dbReference>
<dbReference type="Proteomes" id="UP000886111">
    <property type="component" value="Unassembled WGS sequence"/>
</dbReference>
<dbReference type="GO" id="GO:0036431">
    <property type="term" value="F:dCMP kinase activity"/>
    <property type="evidence" value="ECO:0007669"/>
    <property type="project" value="InterPro"/>
</dbReference>
<comment type="catalytic activity">
    <reaction evidence="6 8">
        <text>dCMP + ATP = dCDP + ADP</text>
        <dbReference type="Rhea" id="RHEA:25094"/>
        <dbReference type="ChEBI" id="CHEBI:30616"/>
        <dbReference type="ChEBI" id="CHEBI:57566"/>
        <dbReference type="ChEBI" id="CHEBI:58593"/>
        <dbReference type="ChEBI" id="CHEBI:456216"/>
        <dbReference type="EC" id="2.7.4.25"/>
    </reaction>
</comment>
<dbReference type="GO" id="GO:0005829">
    <property type="term" value="C:cytosol"/>
    <property type="evidence" value="ECO:0007669"/>
    <property type="project" value="TreeGrafter"/>
</dbReference>
<comment type="similarity">
    <text evidence="1 8">Belongs to the cytidylate kinase family. Type 1 subfamily.</text>
</comment>
<feature type="binding site" evidence="8">
    <location>
        <begin position="11"/>
        <end position="19"/>
    </location>
    <ligand>
        <name>ATP</name>
        <dbReference type="ChEBI" id="CHEBI:30616"/>
    </ligand>
</feature>
<keyword evidence="8" id="KW-0963">Cytoplasm</keyword>
<evidence type="ECO:0000256" key="2">
    <source>
        <dbReference type="ARBA" id="ARBA00022679"/>
    </source>
</evidence>
<dbReference type="InterPro" id="IPR003136">
    <property type="entry name" value="Cytidylate_kin"/>
</dbReference>
<dbReference type="Pfam" id="PF02224">
    <property type="entry name" value="Cytidylate_kin"/>
    <property type="match status" value="1"/>
</dbReference>
<proteinExistence type="inferred from homology"/>
<dbReference type="GO" id="GO:0015949">
    <property type="term" value="P:nucleobase-containing small molecule interconversion"/>
    <property type="evidence" value="ECO:0007669"/>
    <property type="project" value="TreeGrafter"/>
</dbReference>
<keyword evidence="4 8" id="KW-0418">Kinase</keyword>
<evidence type="ECO:0000256" key="4">
    <source>
        <dbReference type="ARBA" id="ARBA00022777"/>
    </source>
</evidence>
<keyword evidence="2 8" id="KW-0808">Transferase</keyword>
<dbReference type="AlphaFoldDB" id="A0A7V5H5B3"/>
<gene>
    <name evidence="8" type="primary">cmk</name>
    <name evidence="10" type="ORF">ENL21_08625</name>
</gene>
<keyword evidence="5 8" id="KW-0067">ATP-binding</keyword>
<protein>
    <recommendedName>
        <fullName evidence="8">Cytidylate kinase</fullName>
        <shortName evidence="8">CK</shortName>
        <ecNumber evidence="8">2.7.4.25</ecNumber>
    </recommendedName>
    <alternativeName>
        <fullName evidence="8">Cytidine monophosphate kinase</fullName>
        <shortName evidence="8">CMP kinase</shortName>
    </alternativeName>
</protein>
<comment type="catalytic activity">
    <reaction evidence="7 8">
        <text>CMP + ATP = CDP + ADP</text>
        <dbReference type="Rhea" id="RHEA:11600"/>
        <dbReference type="ChEBI" id="CHEBI:30616"/>
        <dbReference type="ChEBI" id="CHEBI:58069"/>
        <dbReference type="ChEBI" id="CHEBI:60377"/>
        <dbReference type="ChEBI" id="CHEBI:456216"/>
        <dbReference type="EC" id="2.7.4.25"/>
    </reaction>
</comment>
<dbReference type="CDD" id="cd02020">
    <property type="entry name" value="CMPK"/>
    <property type="match status" value="1"/>
</dbReference>
<dbReference type="EMBL" id="DRTD01000637">
    <property type="protein sequence ID" value="HHE55832.1"/>
    <property type="molecule type" value="Genomic_DNA"/>
</dbReference>
<evidence type="ECO:0000256" key="6">
    <source>
        <dbReference type="ARBA" id="ARBA00047615"/>
    </source>
</evidence>
<dbReference type="GO" id="GO:0005524">
    <property type="term" value="F:ATP binding"/>
    <property type="evidence" value="ECO:0007669"/>
    <property type="project" value="UniProtKB-UniRule"/>
</dbReference>
<evidence type="ECO:0000256" key="1">
    <source>
        <dbReference type="ARBA" id="ARBA00009427"/>
    </source>
</evidence>
<dbReference type="GO" id="GO:0006220">
    <property type="term" value="P:pyrimidine nucleotide metabolic process"/>
    <property type="evidence" value="ECO:0007669"/>
    <property type="project" value="UniProtKB-UniRule"/>
</dbReference>
<accession>A0A7V5H5B3</accession>